<dbReference type="Proteomes" id="UP000005741">
    <property type="component" value="Chromosome"/>
</dbReference>
<feature type="transmembrane region" description="Helical" evidence="1">
    <location>
        <begin position="433"/>
        <end position="457"/>
    </location>
</feature>
<dbReference type="InParanoid" id="H1YZP2"/>
<dbReference type="EMBL" id="CM001436">
    <property type="protein sequence ID" value="EHQ37095.1"/>
    <property type="molecule type" value="Genomic_DNA"/>
</dbReference>
<sequence>MSKQEFLNHIFSSVRSRSFNRNCNDYGTEDSNILLPAPLPITVNLGLLVNCGELNVDLVVESVIETLNRVNRVLSQTPHIFKFLLPGCHGKNEEMLRMVVDKLSCTENIRLETQFFIHSGFYEEMVEFSVSGISCSIMEIPADRRALGYDPISTAIVENATLMIIIGESDTESSDIKPGSIYLLAKRYGRTVVSINPADGKISDIPHDDRIFDSYLYLDGYNNEKISLNIFKQRRNIYIRKLRSEFVKAGIDEEMIKPSYDYLLPHYLKARILGKQYRFKYALVGVMIYLLSAFAVFTITMQTLFFPENPEFVWVEVGEIALIILLMVCSRTGNYHIKWIDYNFLAERIRSAFFLRFVCTVCDKPEDLPSMSPVRVPNDWMVMTFEAIISSGKVSYCNREVHFEAVKNFFISAWIQNRIVFYEREAGMARFKYHTLAICGEVIFAVTMILAIAHALGIGHWERFMDAEIPLIMAFLTITLPAFGGALSAIRVQREYHRNSERYFHLLRHLTAIKTEMMHITNMSDLCLLLKEMNEMTFREINDWKIVFRYHNIEAV</sequence>
<feature type="transmembrane region" description="Helical" evidence="1">
    <location>
        <begin position="312"/>
        <end position="329"/>
    </location>
</feature>
<evidence type="ECO:0008006" key="4">
    <source>
        <dbReference type="Google" id="ProtNLM"/>
    </source>
</evidence>
<keyword evidence="1" id="KW-1133">Transmembrane helix</keyword>
<accession>H1YZP2</accession>
<dbReference type="HOGENOM" id="CLU_504009_0_0_2"/>
<keyword evidence="1" id="KW-0812">Transmembrane</keyword>
<feature type="transmembrane region" description="Helical" evidence="1">
    <location>
        <begin position="281"/>
        <end position="306"/>
    </location>
</feature>
<feature type="transmembrane region" description="Helical" evidence="1">
    <location>
        <begin position="469"/>
        <end position="490"/>
    </location>
</feature>
<evidence type="ECO:0000256" key="1">
    <source>
        <dbReference type="SAM" id="Phobius"/>
    </source>
</evidence>
<keyword evidence="1" id="KW-0472">Membrane</keyword>
<name>H1YZP2_9EURY</name>
<evidence type="ECO:0000313" key="2">
    <source>
        <dbReference type="EMBL" id="EHQ37095.1"/>
    </source>
</evidence>
<dbReference type="AlphaFoldDB" id="H1YZP2"/>
<proteinExistence type="predicted"/>
<keyword evidence="3" id="KW-1185">Reference proteome</keyword>
<protein>
    <recommendedName>
        <fullName evidence="4">SMODS and SLOG-associating 2TM effector domain-containing protein</fullName>
    </recommendedName>
</protein>
<gene>
    <name evidence="2" type="ORF">Metlim_3064</name>
</gene>
<evidence type="ECO:0000313" key="3">
    <source>
        <dbReference type="Proteomes" id="UP000005741"/>
    </source>
</evidence>
<organism evidence="2 3">
    <name type="scientific">Methanoplanus limicola DSM 2279</name>
    <dbReference type="NCBI Taxonomy" id="937775"/>
    <lineage>
        <taxon>Archaea</taxon>
        <taxon>Methanobacteriati</taxon>
        <taxon>Methanobacteriota</taxon>
        <taxon>Stenosarchaea group</taxon>
        <taxon>Methanomicrobia</taxon>
        <taxon>Methanomicrobiales</taxon>
        <taxon>Methanomicrobiaceae</taxon>
        <taxon>Methanoplanus</taxon>
    </lineage>
</organism>
<reference evidence="2 3" key="1">
    <citation type="submission" date="2011-10" db="EMBL/GenBank/DDBJ databases">
        <title>The Improved High-Quality Draft genome of Methanoplanus limicola DSM 2279.</title>
        <authorList>
            <consortium name="US DOE Joint Genome Institute (JGI-PGF)"/>
            <person name="Lucas S."/>
            <person name="Copeland A."/>
            <person name="Lapidus A."/>
            <person name="Glavina del Rio T."/>
            <person name="Dalin E."/>
            <person name="Tice H."/>
            <person name="Bruce D."/>
            <person name="Goodwin L."/>
            <person name="Pitluck S."/>
            <person name="Peters L."/>
            <person name="Mikhailova N."/>
            <person name="Lu M."/>
            <person name="Kyrpides N."/>
            <person name="Mavromatis K."/>
            <person name="Ivanova N."/>
            <person name="Markowitz V."/>
            <person name="Cheng J.-F."/>
            <person name="Hugenholtz P."/>
            <person name="Woyke T."/>
            <person name="Wu D."/>
            <person name="Wirth R."/>
            <person name="Brambilla E.-M."/>
            <person name="Klenk H.-P."/>
            <person name="Eisen J.A."/>
        </authorList>
    </citation>
    <scope>NUCLEOTIDE SEQUENCE [LARGE SCALE GENOMIC DNA]</scope>
    <source>
        <strain evidence="2 3">DSM 2279</strain>
    </source>
</reference>